<name>A0A9W8PW18_9HYPO</name>
<protein>
    <submittedName>
        <fullName evidence="2">Uncharacterized protein</fullName>
    </submittedName>
</protein>
<gene>
    <name evidence="2" type="ORF">NW766_003334</name>
</gene>
<evidence type="ECO:0000256" key="1">
    <source>
        <dbReference type="SAM" id="MobiDB-lite"/>
    </source>
</evidence>
<dbReference type="EMBL" id="JAPDHF010000004">
    <property type="protein sequence ID" value="KAJ4019596.1"/>
    <property type="molecule type" value="Genomic_DNA"/>
</dbReference>
<sequence>MGAKLPKPSPNLGRMAKTSRAHKVRVRYIYYNPFLETARDVYEPRTGLLVPKMLMTDEEIIREIRLEARMLQRVDEYFKTQTKAGVKGIPNSRCLKAKEIELARRLQPIYDLESFPDDPCPFEQDWIKEQGALTIVRKEFTTYATQMLAAGPAKPLKSFIELTLGKEALQKEIDHFWRWGNPKRLIYDQDSLDAYDEAEKCFYEKMNLREREKTPAAAIQPFVEYKKFEEYTAHQCTKEELHEIKQRREETLGMGTPSERAARCYLFDLIDSHPSALEAHKKQAEDNEEAAKHLKWLFTQKAAQANQEGESESDLAESTSSNGATSEQQEMIRQMYAVSVEGCDEPFFDIERWTPSLQPNYHPAGKTYCPMGKLIDI</sequence>
<evidence type="ECO:0000313" key="2">
    <source>
        <dbReference type="EMBL" id="KAJ4019596.1"/>
    </source>
</evidence>
<reference evidence="2" key="1">
    <citation type="submission" date="2022-10" db="EMBL/GenBank/DDBJ databases">
        <title>Fusarium specimens isolated from Avocado Roots.</title>
        <authorList>
            <person name="Stajich J."/>
            <person name="Roper C."/>
            <person name="Heimlech-Rivalta G."/>
        </authorList>
    </citation>
    <scope>NUCLEOTIDE SEQUENCE</scope>
    <source>
        <strain evidence="2">CF00143</strain>
    </source>
</reference>
<organism evidence="2 3">
    <name type="scientific">Fusarium irregulare</name>
    <dbReference type="NCBI Taxonomy" id="2494466"/>
    <lineage>
        <taxon>Eukaryota</taxon>
        <taxon>Fungi</taxon>
        <taxon>Dikarya</taxon>
        <taxon>Ascomycota</taxon>
        <taxon>Pezizomycotina</taxon>
        <taxon>Sordariomycetes</taxon>
        <taxon>Hypocreomycetidae</taxon>
        <taxon>Hypocreales</taxon>
        <taxon>Nectriaceae</taxon>
        <taxon>Fusarium</taxon>
        <taxon>Fusarium incarnatum-equiseti species complex</taxon>
    </lineage>
</organism>
<feature type="compositionally biased region" description="Polar residues" evidence="1">
    <location>
        <begin position="316"/>
        <end position="328"/>
    </location>
</feature>
<dbReference type="Proteomes" id="UP001152130">
    <property type="component" value="Unassembled WGS sequence"/>
</dbReference>
<evidence type="ECO:0000313" key="3">
    <source>
        <dbReference type="Proteomes" id="UP001152130"/>
    </source>
</evidence>
<feature type="region of interest" description="Disordered" evidence="1">
    <location>
        <begin position="302"/>
        <end position="328"/>
    </location>
</feature>
<accession>A0A9W8PW18</accession>
<keyword evidence="3" id="KW-1185">Reference proteome</keyword>
<dbReference type="AlphaFoldDB" id="A0A9W8PW18"/>
<proteinExistence type="predicted"/>
<dbReference type="OrthoDB" id="5099653at2759"/>
<comment type="caution">
    <text evidence="2">The sequence shown here is derived from an EMBL/GenBank/DDBJ whole genome shotgun (WGS) entry which is preliminary data.</text>
</comment>